<organism evidence="2 3">
    <name type="scientific">Plenodomus tracheiphilus IPT5</name>
    <dbReference type="NCBI Taxonomy" id="1408161"/>
    <lineage>
        <taxon>Eukaryota</taxon>
        <taxon>Fungi</taxon>
        <taxon>Dikarya</taxon>
        <taxon>Ascomycota</taxon>
        <taxon>Pezizomycotina</taxon>
        <taxon>Dothideomycetes</taxon>
        <taxon>Pleosporomycetidae</taxon>
        <taxon>Pleosporales</taxon>
        <taxon>Pleosporineae</taxon>
        <taxon>Leptosphaeriaceae</taxon>
        <taxon>Plenodomus</taxon>
    </lineage>
</organism>
<evidence type="ECO:0000313" key="3">
    <source>
        <dbReference type="Proteomes" id="UP000799423"/>
    </source>
</evidence>
<reference evidence="2" key="1">
    <citation type="submission" date="2020-01" db="EMBL/GenBank/DDBJ databases">
        <authorList>
            <consortium name="DOE Joint Genome Institute"/>
            <person name="Haridas S."/>
            <person name="Albert R."/>
            <person name="Binder M."/>
            <person name="Bloem J."/>
            <person name="Labutti K."/>
            <person name="Salamov A."/>
            <person name="Andreopoulos B."/>
            <person name="Baker S.E."/>
            <person name="Barry K."/>
            <person name="Bills G."/>
            <person name="Bluhm B.H."/>
            <person name="Cannon C."/>
            <person name="Castanera R."/>
            <person name="Culley D.E."/>
            <person name="Daum C."/>
            <person name="Ezra D."/>
            <person name="Gonzalez J.B."/>
            <person name="Henrissat B."/>
            <person name="Kuo A."/>
            <person name="Liang C."/>
            <person name="Lipzen A."/>
            <person name="Lutzoni F."/>
            <person name="Magnuson J."/>
            <person name="Mondo S."/>
            <person name="Nolan M."/>
            <person name="Ohm R."/>
            <person name="Pangilinan J."/>
            <person name="Park H.-J."/>
            <person name="Ramirez L."/>
            <person name="Alfaro M."/>
            <person name="Sun H."/>
            <person name="Tritt A."/>
            <person name="Yoshinaga Y."/>
            <person name="Zwiers L.-H."/>
            <person name="Turgeon B.G."/>
            <person name="Goodwin S.B."/>
            <person name="Spatafora J.W."/>
            <person name="Crous P.W."/>
            <person name="Grigoriev I.V."/>
        </authorList>
    </citation>
    <scope>NUCLEOTIDE SEQUENCE</scope>
    <source>
        <strain evidence="2">IPT5</strain>
    </source>
</reference>
<evidence type="ECO:0000313" key="2">
    <source>
        <dbReference type="EMBL" id="KAF2844170.1"/>
    </source>
</evidence>
<sequence>MYPLSSHDFLQLQRAIVGDAADERAVNKQAAAQHRLMRRMVDLIEQKWGRHMNLKDEKRFSQQSIKSLVETIERTLRVNDAENQLTEWFTADDASAANDEGGEKIKRNNRSLDVELLRDGWNAPLALMLAQVQSLDYYKRPDVRVRLLTSILNSNLPTKGSSGVPDQEVEDSGTTNERARSQSSTSTLPTKRICEGLDRQLDNLEQQVSIEPRDSQEQSKGDQDQRPVLNHGTHSSSALTTNKEDQPCEQRSTSDNPEKGKRPLGDNTGYPSAKRICQASEGKIYYPPCGVVESGTLLTLRIPAPSEKGQIHPWNTYHAVKFLMAVIKDLNSTPPSRVDPLYKYFDITEVELGDLQDWAKEMPCMNELCMEANASGYPVVKLLTVALPWEATITRDSIIYVVFTT</sequence>
<feature type="compositionally biased region" description="Polar residues" evidence="1">
    <location>
        <begin position="232"/>
        <end position="241"/>
    </location>
</feature>
<evidence type="ECO:0000256" key="1">
    <source>
        <dbReference type="SAM" id="MobiDB-lite"/>
    </source>
</evidence>
<dbReference type="Proteomes" id="UP000799423">
    <property type="component" value="Unassembled WGS sequence"/>
</dbReference>
<feature type="region of interest" description="Disordered" evidence="1">
    <location>
        <begin position="210"/>
        <end position="273"/>
    </location>
</feature>
<accession>A0A6A7AM17</accession>
<dbReference type="AlphaFoldDB" id="A0A6A7AM17"/>
<dbReference type="EMBL" id="MU006407">
    <property type="protein sequence ID" value="KAF2844170.1"/>
    <property type="molecule type" value="Genomic_DNA"/>
</dbReference>
<feature type="region of interest" description="Disordered" evidence="1">
    <location>
        <begin position="154"/>
        <end position="193"/>
    </location>
</feature>
<feature type="compositionally biased region" description="Basic and acidic residues" evidence="1">
    <location>
        <begin position="211"/>
        <end position="225"/>
    </location>
</feature>
<keyword evidence="3" id="KW-1185">Reference proteome</keyword>
<proteinExistence type="predicted"/>
<gene>
    <name evidence="2" type="ORF">T440DRAFT_512342</name>
</gene>
<name>A0A6A7AM17_9PLEO</name>
<dbReference type="OrthoDB" id="10613314at2759"/>
<feature type="compositionally biased region" description="Polar residues" evidence="1">
    <location>
        <begin position="172"/>
        <end position="189"/>
    </location>
</feature>
<protein>
    <submittedName>
        <fullName evidence="2">Uncharacterized protein</fullName>
    </submittedName>
</protein>